<dbReference type="Gene3D" id="2.60.40.1280">
    <property type="match status" value="1"/>
</dbReference>
<keyword evidence="11" id="KW-1185">Reference proteome</keyword>
<accession>A0A7Y9LUF9</accession>
<comment type="caution">
    <text evidence="10">The sequence shown here is derived from an EMBL/GenBank/DDBJ whole genome shotgun (WGS) entry which is preliminary data.</text>
</comment>
<keyword evidence="7" id="KW-0812">Transmembrane</keyword>
<evidence type="ECO:0000256" key="1">
    <source>
        <dbReference type="ARBA" id="ARBA00004168"/>
    </source>
</evidence>
<dbReference type="PROSITE" id="PS50847">
    <property type="entry name" value="GRAM_POS_ANCHORING"/>
    <property type="match status" value="1"/>
</dbReference>
<evidence type="ECO:0000256" key="5">
    <source>
        <dbReference type="ARBA" id="ARBA00023088"/>
    </source>
</evidence>
<feature type="signal peptide" evidence="8">
    <location>
        <begin position="1"/>
        <end position="42"/>
    </location>
</feature>
<feature type="region of interest" description="Disordered" evidence="6">
    <location>
        <begin position="303"/>
        <end position="406"/>
    </location>
</feature>
<organism evidence="10 11">
    <name type="scientific">Psychromicrobium silvestre</name>
    <dbReference type="NCBI Taxonomy" id="1645614"/>
    <lineage>
        <taxon>Bacteria</taxon>
        <taxon>Bacillati</taxon>
        <taxon>Actinomycetota</taxon>
        <taxon>Actinomycetes</taxon>
        <taxon>Micrococcales</taxon>
        <taxon>Micrococcaceae</taxon>
        <taxon>Psychromicrobium</taxon>
    </lineage>
</organism>
<evidence type="ECO:0000256" key="8">
    <source>
        <dbReference type="SAM" id="SignalP"/>
    </source>
</evidence>
<evidence type="ECO:0000256" key="7">
    <source>
        <dbReference type="SAM" id="Phobius"/>
    </source>
</evidence>
<evidence type="ECO:0000256" key="6">
    <source>
        <dbReference type="SAM" id="MobiDB-lite"/>
    </source>
</evidence>
<evidence type="ECO:0000313" key="10">
    <source>
        <dbReference type="EMBL" id="NYE95828.1"/>
    </source>
</evidence>
<keyword evidence="4 8" id="KW-0732">Signal</keyword>
<feature type="transmembrane region" description="Helical" evidence="7">
    <location>
        <begin position="423"/>
        <end position="443"/>
    </location>
</feature>
<dbReference type="SUPFAM" id="SSF49401">
    <property type="entry name" value="Bacterial adhesins"/>
    <property type="match status" value="2"/>
</dbReference>
<keyword evidence="3" id="KW-0964">Secreted</keyword>
<keyword evidence="2" id="KW-0134">Cell wall</keyword>
<keyword evidence="5" id="KW-0572">Peptidoglycan-anchor</keyword>
<dbReference type="InterPro" id="IPR041171">
    <property type="entry name" value="SDR_Ig"/>
</dbReference>
<keyword evidence="7" id="KW-0472">Membrane</keyword>
<feature type="chain" id="PRO_5030972372" evidence="8">
    <location>
        <begin position="43"/>
        <end position="448"/>
    </location>
</feature>
<dbReference type="Proteomes" id="UP000521748">
    <property type="component" value="Unassembled WGS sequence"/>
</dbReference>
<feature type="domain" description="Gram-positive cocci surface proteins LPxTG" evidence="9">
    <location>
        <begin position="415"/>
        <end position="448"/>
    </location>
</feature>
<dbReference type="GO" id="GO:0007155">
    <property type="term" value="P:cell adhesion"/>
    <property type="evidence" value="ECO:0007669"/>
    <property type="project" value="InterPro"/>
</dbReference>
<evidence type="ECO:0000256" key="2">
    <source>
        <dbReference type="ARBA" id="ARBA00022512"/>
    </source>
</evidence>
<protein>
    <submittedName>
        <fullName evidence="10">Putative surface anchored protein</fullName>
    </submittedName>
</protein>
<dbReference type="EMBL" id="JACBYQ010000002">
    <property type="protein sequence ID" value="NYE95828.1"/>
    <property type="molecule type" value="Genomic_DNA"/>
</dbReference>
<dbReference type="Pfam" id="PF17961">
    <property type="entry name" value="Big_8"/>
    <property type="match status" value="1"/>
</dbReference>
<keyword evidence="7" id="KW-1133">Transmembrane helix</keyword>
<proteinExistence type="predicted"/>
<dbReference type="InterPro" id="IPR008966">
    <property type="entry name" value="Adhesion_dom_sf"/>
</dbReference>
<dbReference type="AlphaFoldDB" id="A0A7Y9LUF9"/>
<comment type="subcellular location">
    <subcellularLocation>
        <location evidence="1">Secreted</location>
        <location evidence="1">Cell wall</location>
        <topology evidence="1">Peptidoglycan-anchor</topology>
    </subcellularLocation>
</comment>
<dbReference type="Gene3D" id="2.60.40.740">
    <property type="match status" value="1"/>
</dbReference>
<feature type="compositionally biased region" description="Low complexity" evidence="6">
    <location>
        <begin position="337"/>
        <end position="406"/>
    </location>
</feature>
<dbReference type="PRINTS" id="PR01217">
    <property type="entry name" value="PRICHEXTENSN"/>
</dbReference>
<sequence>MKKISHTFFQGSYKGPFSFAVLLLAALLAFLGLTALAAPAQAADIPGAITKVTVTPQNPAQYDPINVAVDWAIPDGSNAGDTFSLTLPPELMALTTSFDIKDASGNLVATAQVVNGEVVFTLTDFVETHVNVKGSASFETQFNEVVTPGQPITLDFGVAGTTTVTPSAGTPVDQTKPHKYGYWIDAAGNGSVVPTDRIRWTISSPIGPYNTALFEDTQGAGQQNDCTSLAAQVSTGFNATGDASSWAALPAGSLTVASCTGTTFSATIQPVPAGQMVSVTYVSTVTDPSLAAYTNTANVTVDGVTSPTVSQVPRYASGGNASGDDKPLVTPTPTPTPTTATPTPTPTPTTATPTPTVTVTPKTPAPTATPETPAPTSTSPAPSSSAPVAAPSGTTPPAGASTVPTVSTTATGEELAYTGANGVLPILGIAALALLVGGVMLLARRRAH</sequence>
<evidence type="ECO:0000256" key="4">
    <source>
        <dbReference type="ARBA" id="ARBA00022729"/>
    </source>
</evidence>
<name>A0A7Y9LUF9_9MICC</name>
<evidence type="ECO:0000313" key="11">
    <source>
        <dbReference type="Proteomes" id="UP000521748"/>
    </source>
</evidence>
<dbReference type="InterPro" id="IPR011252">
    <property type="entry name" value="Fibrogen-bd_dom1"/>
</dbReference>
<evidence type="ECO:0000256" key="3">
    <source>
        <dbReference type="ARBA" id="ARBA00022525"/>
    </source>
</evidence>
<dbReference type="InterPro" id="IPR019931">
    <property type="entry name" value="LPXTG_anchor"/>
</dbReference>
<evidence type="ECO:0000259" key="9">
    <source>
        <dbReference type="PROSITE" id="PS50847"/>
    </source>
</evidence>
<reference evidence="10 11" key="1">
    <citation type="submission" date="2020-07" db="EMBL/GenBank/DDBJ databases">
        <title>Sequencing the genomes of 1000 actinobacteria strains.</title>
        <authorList>
            <person name="Klenk H.-P."/>
        </authorList>
    </citation>
    <scope>NUCLEOTIDE SEQUENCE [LARGE SCALE GENOMIC DNA]</scope>
    <source>
        <strain evidence="10 11">DSM 102047</strain>
    </source>
</reference>
<dbReference type="RefSeq" id="WP_179389561.1">
    <property type="nucleotide sequence ID" value="NZ_JACBYQ010000002.1"/>
</dbReference>
<gene>
    <name evidence="10" type="ORF">FHU41_002078</name>
</gene>